<dbReference type="Pfam" id="PF01740">
    <property type="entry name" value="STAS"/>
    <property type="match status" value="1"/>
</dbReference>
<dbReference type="EMBL" id="FRAG01000020">
    <property type="protein sequence ID" value="SHK00405.1"/>
    <property type="molecule type" value="Genomic_DNA"/>
</dbReference>
<organism evidence="4 5">
    <name type="scientific">Paramaledivibacter caminithermalis (strain DSM 15212 / CIP 107654 / DViRD3)</name>
    <name type="common">Clostridium caminithermale</name>
    <dbReference type="NCBI Taxonomy" id="1121301"/>
    <lineage>
        <taxon>Bacteria</taxon>
        <taxon>Bacillati</taxon>
        <taxon>Bacillota</taxon>
        <taxon>Clostridia</taxon>
        <taxon>Peptostreptococcales</taxon>
        <taxon>Caminicellaceae</taxon>
        <taxon>Paramaledivibacter</taxon>
    </lineage>
</organism>
<evidence type="ECO:0000313" key="4">
    <source>
        <dbReference type="EMBL" id="SHK00405.1"/>
    </source>
</evidence>
<dbReference type="STRING" id="1121301.SAMN02745912_01914"/>
<dbReference type="InterPro" id="IPR036513">
    <property type="entry name" value="STAS_dom_sf"/>
</dbReference>
<feature type="domain" description="STAS" evidence="3">
    <location>
        <begin position="18"/>
        <end position="104"/>
    </location>
</feature>
<dbReference type="OrthoDB" id="9793697at2"/>
<evidence type="ECO:0000256" key="1">
    <source>
        <dbReference type="ARBA" id="ARBA00009013"/>
    </source>
</evidence>
<sequence length="104" mass="11810">MSLNINKAFDSEKNLWEVKLIGEIDISTANSLKEILIKLLEEKEIDIKLDCKELDYIDSTGLGVLIGILKRLKSIDKDIIIINPKPNISKLFKITGLDKIFIIK</sequence>
<dbReference type="InterPro" id="IPR002645">
    <property type="entry name" value="STAS_dom"/>
</dbReference>
<dbReference type="PROSITE" id="PS50801">
    <property type="entry name" value="STAS"/>
    <property type="match status" value="1"/>
</dbReference>
<name>A0A1M6NXF1_PARC5</name>
<dbReference type="NCBIfam" id="TIGR00377">
    <property type="entry name" value="ant_ant_sig"/>
    <property type="match status" value="1"/>
</dbReference>
<accession>A0A1M6NXF1</accession>
<dbReference type="Gene3D" id="3.30.750.24">
    <property type="entry name" value="STAS domain"/>
    <property type="match status" value="1"/>
</dbReference>
<keyword evidence="5" id="KW-1185">Reference proteome</keyword>
<dbReference type="InterPro" id="IPR003658">
    <property type="entry name" value="Anti-sigma_ant"/>
</dbReference>
<dbReference type="PANTHER" id="PTHR33495:SF2">
    <property type="entry name" value="ANTI-SIGMA FACTOR ANTAGONIST TM_1081-RELATED"/>
    <property type="match status" value="1"/>
</dbReference>
<protein>
    <recommendedName>
        <fullName evidence="2">Anti-sigma factor antagonist</fullName>
    </recommendedName>
</protein>
<dbReference type="RefSeq" id="WP_073149282.1">
    <property type="nucleotide sequence ID" value="NZ_FRAG01000020.1"/>
</dbReference>
<gene>
    <name evidence="4" type="ORF">SAMN02745912_01914</name>
</gene>
<dbReference type="GO" id="GO:0043856">
    <property type="term" value="F:anti-sigma factor antagonist activity"/>
    <property type="evidence" value="ECO:0007669"/>
    <property type="project" value="InterPro"/>
</dbReference>
<dbReference type="AlphaFoldDB" id="A0A1M6NXF1"/>
<proteinExistence type="inferred from homology"/>
<dbReference type="Proteomes" id="UP000184465">
    <property type="component" value="Unassembled WGS sequence"/>
</dbReference>
<comment type="similarity">
    <text evidence="1 2">Belongs to the anti-sigma-factor antagonist family.</text>
</comment>
<dbReference type="PANTHER" id="PTHR33495">
    <property type="entry name" value="ANTI-SIGMA FACTOR ANTAGONIST TM_1081-RELATED-RELATED"/>
    <property type="match status" value="1"/>
</dbReference>
<dbReference type="SUPFAM" id="SSF52091">
    <property type="entry name" value="SpoIIaa-like"/>
    <property type="match status" value="1"/>
</dbReference>
<reference evidence="5" key="1">
    <citation type="submission" date="2016-11" db="EMBL/GenBank/DDBJ databases">
        <authorList>
            <person name="Varghese N."/>
            <person name="Submissions S."/>
        </authorList>
    </citation>
    <scope>NUCLEOTIDE SEQUENCE [LARGE SCALE GENOMIC DNA]</scope>
    <source>
        <strain evidence="5">DSM 15212 / CIP 107654 / DViRD3</strain>
    </source>
</reference>
<dbReference type="CDD" id="cd07043">
    <property type="entry name" value="STAS_anti-anti-sigma_factors"/>
    <property type="match status" value="1"/>
</dbReference>
<evidence type="ECO:0000256" key="2">
    <source>
        <dbReference type="RuleBase" id="RU003749"/>
    </source>
</evidence>
<evidence type="ECO:0000313" key="5">
    <source>
        <dbReference type="Proteomes" id="UP000184465"/>
    </source>
</evidence>
<evidence type="ECO:0000259" key="3">
    <source>
        <dbReference type="PROSITE" id="PS50801"/>
    </source>
</evidence>